<comment type="caution">
    <text evidence="1">The sequence shown here is derived from an EMBL/GenBank/DDBJ whole genome shotgun (WGS) entry which is preliminary data.</text>
</comment>
<organism evidence="1 2">
    <name type="scientific">Suillus placidus</name>
    <dbReference type="NCBI Taxonomy" id="48579"/>
    <lineage>
        <taxon>Eukaryota</taxon>
        <taxon>Fungi</taxon>
        <taxon>Dikarya</taxon>
        <taxon>Basidiomycota</taxon>
        <taxon>Agaricomycotina</taxon>
        <taxon>Agaricomycetes</taxon>
        <taxon>Agaricomycetidae</taxon>
        <taxon>Boletales</taxon>
        <taxon>Suillineae</taxon>
        <taxon>Suillaceae</taxon>
        <taxon>Suillus</taxon>
    </lineage>
</organism>
<dbReference type="AlphaFoldDB" id="A0A9P6ZK26"/>
<dbReference type="Proteomes" id="UP000714275">
    <property type="component" value="Unassembled WGS sequence"/>
</dbReference>
<proteinExistence type="predicted"/>
<gene>
    <name evidence="1" type="ORF">EV702DRAFT_1144210</name>
</gene>
<dbReference type="EMBL" id="JABBWD010000078">
    <property type="protein sequence ID" value="KAG1768605.1"/>
    <property type="molecule type" value="Genomic_DNA"/>
</dbReference>
<keyword evidence="2" id="KW-1185">Reference proteome</keyword>
<name>A0A9P6ZK26_9AGAM</name>
<evidence type="ECO:0000313" key="1">
    <source>
        <dbReference type="EMBL" id="KAG1768605.1"/>
    </source>
</evidence>
<reference evidence="1" key="1">
    <citation type="journal article" date="2020" name="New Phytol.">
        <title>Comparative genomics reveals dynamic genome evolution in host specialist ectomycorrhizal fungi.</title>
        <authorList>
            <person name="Lofgren L.A."/>
            <person name="Nguyen N.H."/>
            <person name="Vilgalys R."/>
            <person name="Ruytinx J."/>
            <person name="Liao H.L."/>
            <person name="Branco S."/>
            <person name="Kuo A."/>
            <person name="LaButti K."/>
            <person name="Lipzen A."/>
            <person name="Andreopoulos W."/>
            <person name="Pangilinan J."/>
            <person name="Riley R."/>
            <person name="Hundley H."/>
            <person name="Na H."/>
            <person name="Barry K."/>
            <person name="Grigoriev I.V."/>
            <person name="Stajich J.E."/>
            <person name="Kennedy P.G."/>
        </authorList>
    </citation>
    <scope>NUCLEOTIDE SEQUENCE</scope>
    <source>
        <strain evidence="1">DOB743</strain>
    </source>
</reference>
<evidence type="ECO:0000313" key="2">
    <source>
        <dbReference type="Proteomes" id="UP000714275"/>
    </source>
</evidence>
<accession>A0A9P6ZK26</accession>
<protein>
    <submittedName>
        <fullName evidence="1">Uncharacterized protein</fullName>
    </submittedName>
</protein>
<sequence length="75" mass="8302">MVAWPASRLQVLAVTMSARTCWFILHMKLGSLAVGSEGVNATTLPIASWVMRCTFAVPSRGGLRLNLRYHMLKRA</sequence>